<feature type="region of interest" description="Disordered" evidence="10">
    <location>
        <begin position="1334"/>
        <end position="1356"/>
    </location>
</feature>
<dbReference type="Proteomes" id="UP001604277">
    <property type="component" value="Unassembled WGS sequence"/>
</dbReference>
<dbReference type="CDD" id="cd00056">
    <property type="entry name" value="ENDO3c"/>
    <property type="match status" value="1"/>
</dbReference>
<dbReference type="InterPro" id="IPR023170">
    <property type="entry name" value="HhH_base_excis_C"/>
</dbReference>
<feature type="region of interest" description="Disordered" evidence="10">
    <location>
        <begin position="382"/>
        <end position="454"/>
    </location>
</feature>
<dbReference type="GO" id="GO:0003906">
    <property type="term" value="F:DNA-(apurinic or apyrimidinic site) endonuclease activity"/>
    <property type="evidence" value="ECO:0007669"/>
    <property type="project" value="UniProtKB-ARBA"/>
</dbReference>
<dbReference type="GO" id="GO:0046872">
    <property type="term" value="F:metal ion binding"/>
    <property type="evidence" value="ECO:0007669"/>
    <property type="project" value="UniProtKB-KW"/>
</dbReference>
<evidence type="ECO:0000259" key="11">
    <source>
        <dbReference type="SMART" id="SM00478"/>
    </source>
</evidence>
<dbReference type="InterPro" id="IPR044811">
    <property type="entry name" value="DME/ROS1"/>
</dbReference>
<dbReference type="InterPro" id="IPR003651">
    <property type="entry name" value="Endonuclease3_FeS-loop_motif"/>
</dbReference>
<keyword evidence="8" id="KW-0238">DNA-binding</keyword>
<dbReference type="GO" id="GO:0005634">
    <property type="term" value="C:nucleus"/>
    <property type="evidence" value="ECO:0007669"/>
    <property type="project" value="UniProtKB-SubCell"/>
</dbReference>
<evidence type="ECO:0000256" key="3">
    <source>
        <dbReference type="ARBA" id="ARBA00005646"/>
    </source>
</evidence>
<proteinExistence type="inferred from homology"/>
<evidence type="ECO:0000313" key="12">
    <source>
        <dbReference type="EMBL" id="KAL2548944.1"/>
    </source>
</evidence>
<dbReference type="GO" id="GO:0003677">
    <property type="term" value="F:DNA binding"/>
    <property type="evidence" value="ECO:0007669"/>
    <property type="project" value="UniProtKB-KW"/>
</dbReference>
<comment type="similarity">
    <text evidence="3">Belongs to the DNA glycosylase family. DEMETER subfamily.</text>
</comment>
<evidence type="ECO:0000256" key="8">
    <source>
        <dbReference type="ARBA" id="ARBA00023125"/>
    </source>
</evidence>
<comment type="cofactor">
    <cofactor evidence="1">
        <name>[4Fe-4S] cluster</name>
        <dbReference type="ChEBI" id="CHEBI:49883"/>
    </cofactor>
</comment>
<accession>A0ABD1WGZ1</accession>
<comment type="subcellular location">
    <subcellularLocation>
        <location evidence="2">Nucleus</location>
    </subcellularLocation>
</comment>
<gene>
    <name evidence="12" type="ORF">Fot_10474</name>
</gene>
<keyword evidence="7" id="KW-0411">Iron-sulfur</keyword>
<protein>
    <submittedName>
        <fullName evidence="12">Transcriptional activator DEMETER-like</fullName>
    </submittedName>
</protein>
<evidence type="ECO:0000256" key="5">
    <source>
        <dbReference type="ARBA" id="ARBA00022723"/>
    </source>
</evidence>
<dbReference type="InterPro" id="IPR003265">
    <property type="entry name" value="HhH-GPD_domain"/>
</dbReference>
<reference evidence="13" key="1">
    <citation type="submission" date="2024-07" db="EMBL/GenBank/DDBJ databases">
        <title>Two chromosome-level genome assemblies of Korean endemic species Abeliophyllum distichum and Forsythia ovata (Oleaceae).</title>
        <authorList>
            <person name="Jang H."/>
        </authorList>
    </citation>
    <scope>NUCLEOTIDE SEQUENCE [LARGE SCALE GENOMIC DNA]</scope>
</reference>
<organism evidence="12 13">
    <name type="scientific">Forsythia ovata</name>
    <dbReference type="NCBI Taxonomy" id="205694"/>
    <lineage>
        <taxon>Eukaryota</taxon>
        <taxon>Viridiplantae</taxon>
        <taxon>Streptophyta</taxon>
        <taxon>Embryophyta</taxon>
        <taxon>Tracheophyta</taxon>
        <taxon>Spermatophyta</taxon>
        <taxon>Magnoliopsida</taxon>
        <taxon>eudicotyledons</taxon>
        <taxon>Gunneridae</taxon>
        <taxon>Pentapetalae</taxon>
        <taxon>asterids</taxon>
        <taxon>lamiids</taxon>
        <taxon>Lamiales</taxon>
        <taxon>Oleaceae</taxon>
        <taxon>Forsythieae</taxon>
        <taxon>Forsythia</taxon>
    </lineage>
</organism>
<dbReference type="GO" id="GO:0019104">
    <property type="term" value="F:DNA N-glycosylase activity"/>
    <property type="evidence" value="ECO:0007669"/>
    <property type="project" value="UniProtKB-ARBA"/>
</dbReference>
<feature type="compositionally biased region" description="Low complexity" evidence="10">
    <location>
        <begin position="1402"/>
        <end position="1417"/>
    </location>
</feature>
<dbReference type="Gene3D" id="1.10.340.30">
    <property type="entry name" value="Hypothetical protein, domain 2"/>
    <property type="match status" value="1"/>
</dbReference>
<feature type="compositionally biased region" description="Basic residues" evidence="10">
    <location>
        <begin position="403"/>
        <end position="412"/>
    </location>
</feature>
<evidence type="ECO:0000256" key="9">
    <source>
        <dbReference type="ARBA" id="ARBA00023242"/>
    </source>
</evidence>
<dbReference type="InterPro" id="IPR011257">
    <property type="entry name" value="DNA_glycosylase"/>
</dbReference>
<dbReference type="PANTHER" id="PTHR46213:SF24">
    <property type="entry name" value="HHH-GPD DOMAIN-CONTAINING PROTEIN"/>
    <property type="match status" value="1"/>
</dbReference>
<dbReference type="Gene3D" id="1.10.1670.10">
    <property type="entry name" value="Helix-hairpin-Helix base-excision DNA repair enzymes (C-terminal)"/>
    <property type="match status" value="1"/>
</dbReference>
<dbReference type="InterPro" id="IPR028924">
    <property type="entry name" value="Perm-CXXC"/>
</dbReference>
<dbReference type="GO" id="GO:0051539">
    <property type="term" value="F:4 iron, 4 sulfur cluster binding"/>
    <property type="evidence" value="ECO:0007669"/>
    <property type="project" value="UniProtKB-KW"/>
</dbReference>
<keyword evidence="6" id="KW-0408">Iron</keyword>
<dbReference type="Pfam" id="PF15628">
    <property type="entry name" value="RRM_DME"/>
    <property type="match status" value="1"/>
</dbReference>
<evidence type="ECO:0000256" key="7">
    <source>
        <dbReference type="ARBA" id="ARBA00023014"/>
    </source>
</evidence>
<sequence>MNLGRGFSIPRDKGVVQNGDPCIPLTPEKPILHRSSHLPAEMQPGSANWQDLLGIYTGFLQDEACNGAQQNSTRPGFQGQNNVQFNNRDVAPIEEFRSFNQNAGNGSSYIRNFTPPGLLGHQNQGQHSNRDVAVIEKFGSFNQNARNGGSYIQHSGNDIPLQKVNTLVELLGTKNAVHTPPTIGTSNRSFVMNKTILSPHSQVLTNPTGYKYTSSTFQQNHTRYVNQDGGYSLQQIPTDGLTYGPNYNLNLPPRMEAGASTSTVRLFQLGPGTPDQQNKSKNFQPTGAPYSLIDKIPSQEKDDLENVVFSQQPEIVEKQSNLLLRNIVDEPTAMLKFPKEKSISDNGSHVSQPPEIVEKQSNQIMQNIVDESTAILKLPKENNISGDANHGGIDLNKTPQQKPPKRRKHRPKVVVEGKPKRTPKPATPKNNSPDGNPSGKRKYVRKKDIKTSPTQLTGVVNEVGVSNMNSAAKSCRRMLNFDLENGAEKESRDGVIGNQAEINEKRKMPFTLNLNSHNAEWHTGFNRQSTTSSVKEWHQNVHSIEKQQTENLRSFVHSVNHTPLQLTLPLPSSAPPSTAKDRMLNVIARSLSMRNANINQRGSPSWYSDVDHHVGGGQLAQFVIQTHTNETKVDGRRQPMLQAGTQLLEDLVDVIDRRGSKREYSHTDLTQVETSALMGSQLLCQRVSKTGYYASESNKLWQDCLETSKRKKVEDKFHVTSSSTPSGITVEYCSRQVEGRGTNSVCANSSTLHLNGGLPYSDFEGRSTPRKPNNEANKVPHDWYVNPANFQHEFQQQLTSSQVHSCAQQMVQKGSCHANKAQSANSLAAILWNQESSSQRDPKITRGNEIINSPVHISVKGLTSRPTSSKQAFSMEKVISKENKKTTRGYKGPSKNVIGPLGEGRDLFSVDDITDLLKYLSIKNNGKEIVEGEQGALVPYRRDGAIVTYEEFDPIKKRRPRPKVDLDPETNRLWNLLMGKEGSESTETTDKNKEKWWEDERKVFRGRVDSFIARMHLVQGDRRFSKWKGSVVDSVIGVFLTQNVSDHLSSSAFMSLAAKFPPKSTIIRQPCCQNGRSPSVEEHEVQLTHPDGAISYDHRIIRQPVYNHSSVTSSELNVMTGTRTFSMDKQNRRAEEDAISSQSSSESLIFQANEDIRSSSGSNSEAEDQISGCNLSKNCSPLNLFEQAERMAAFQEYQCQVMGSSSPNKKLLQSENPMYNLQNQGLDGGSKAYAYPTTSIVLHHQRKIPPSTNSWLSTTTGLEEWESNFLASPGKESISSLASTGFENTKATSVEHSPYNIGQSLERSFISQQTGRPDLATRVDHTIQNKCLEPQTILPAGSQSKEGQHSTNCNRGNHKTIQQKSVISDCATRAEAFNEKPSDNFQHLENKITEPNAAGQVNSSTTPTNRTGPTTSNARKTKVEKEKREAYNWDELRKQAQLKVGKRERSEKTMDSLDYEALRKADVREISETIKERGMNNMLAERIKDFLNRLVEDHGGIDLEWLRDVPPEKSKDYLLSIRGLGLKSVECVRLLTLHNLAFPVDTNVGRIAVRLGWVPLQPLPEELQLHLLEMYPVLESIQKYLWPRLCKLDQKTLYELHYQMITFGKVFCTKKQPNCNACPMRGECRHFASAFASARLALPGPEEKSIVASTAPTTANKNPSVMIKPMALPPVGDNSGRKTGLSMQNCEPIIEEPSTPEPPVEVSESDIEDAFYDDPNEIPTIKLNIEQFTTNLQSFMQEQNMEMQESNLSKALVALSPELASIPTPKLKSVSRLRTEHQVYELPDDHPLLKGMERREADDPSPYLLAIWTPGETAESIQPPESKCSHQELGGLCDKKMCFSCNSIREEQTQTVRGTLLIPCRTAMRGSFPLNGTYFQVNEVFADHESSLNPINVPRNILWSLPRRTVFFGTSVSTIFKGLTTEGIQYCFWKGFVCVRGFEQKSRAPRPLVARLHYPASKMAKKSEQK</sequence>
<keyword evidence="5" id="KW-0479">Metal-binding</keyword>
<evidence type="ECO:0000256" key="10">
    <source>
        <dbReference type="SAM" id="MobiDB-lite"/>
    </source>
</evidence>
<feature type="compositionally biased region" description="Basic residues" evidence="10">
    <location>
        <begin position="439"/>
        <end position="448"/>
    </location>
</feature>
<feature type="region of interest" description="Disordered" evidence="10">
    <location>
        <begin position="757"/>
        <end position="778"/>
    </location>
</feature>
<keyword evidence="13" id="KW-1185">Reference proteome</keyword>
<keyword evidence="4" id="KW-0004">4Fe-4S</keyword>
<dbReference type="Pfam" id="PF15629">
    <property type="entry name" value="Perm-CXXC"/>
    <property type="match status" value="1"/>
</dbReference>
<dbReference type="SUPFAM" id="SSF48150">
    <property type="entry name" value="DNA-glycosylase"/>
    <property type="match status" value="1"/>
</dbReference>
<dbReference type="EMBL" id="JBFOLJ010000003">
    <property type="protein sequence ID" value="KAL2548944.1"/>
    <property type="molecule type" value="Genomic_DNA"/>
</dbReference>
<feature type="compositionally biased region" description="Polar residues" evidence="10">
    <location>
        <begin position="1341"/>
        <end position="1356"/>
    </location>
</feature>
<evidence type="ECO:0000256" key="4">
    <source>
        <dbReference type="ARBA" id="ARBA00022485"/>
    </source>
</evidence>
<dbReference type="FunFam" id="1.10.1670.10:FF:000004">
    <property type="entry name" value="DNA glycosylase/AP lyase ROS1"/>
    <property type="match status" value="1"/>
</dbReference>
<dbReference type="PANTHER" id="PTHR46213">
    <property type="entry name" value="TRANSCRIPTIONAL ACTIVATOR DEMETER"/>
    <property type="match status" value="1"/>
</dbReference>
<evidence type="ECO:0000256" key="1">
    <source>
        <dbReference type="ARBA" id="ARBA00001966"/>
    </source>
</evidence>
<evidence type="ECO:0000256" key="2">
    <source>
        <dbReference type="ARBA" id="ARBA00004123"/>
    </source>
</evidence>
<feature type="domain" description="HhH-GPD" evidence="11">
    <location>
        <begin position="1438"/>
        <end position="1610"/>
    </location>
</feature>
<comment type="caution">
    <text evidence="12">The sequence shown here is derived from an EMBL/GenBank/DDBJ whole genome shotgun (WGS) entry which is preliminary data.</text>
</comment>
<keyword evidence="9" id="KW-0539">Nucleus</keyword>
<dbReference type="SMART" id="SM00478">
    <property type="entry name" value="ENDO3c"/>
    <property type="match status" value="1"/>
</dbReference>
<dbReference type="InterPro" id="IPR028925">
    <property type="entry name" value="RRM_DME"/>
</dbReference>
<evidence type="ECO:0000256" key="6">
    <source>
        <dbReference type="ARBA" id="ARBA00023004"/>
    </source>
</evidence>
<feature type="region of interest" description="Disordered" evidence="10">
    <location>
        <begin position="1394"/>
        <end position="1426"/>
    </location>
</feature>
<evidence type="ECO:0000313" key="13">
    <source>
        <dbReference type="Proteomes" id="UP001604277"/>
    </source>
</evidence>
<dbReference type="SMART" id="SM00525">
    <property type="entry name" value="FES"/>
    <property type="match status" value="1"/>
</dbReference>
<name>A0ABD1WGZ1_9LAMI</name>